<dbReference type="STRING" id="1195236.CTER_2371"/>
<dbReference type="GO" id="GO:0005737">
    <property type="term" value="C:cytoplasm"/>
    <property type="evidence" value="ECO:0007669"/>
    <property type="project" value="TreeGrafter"/>
</dbReference>
<accession>S0FT99</accession>
<keyword evidence="9 12" id="KW-0057">Aromatic amino acid biosynthesis</keyword>
<evidence type="ECO:0000256" key="8">
    <source>
        <dbReference type="ARBA" id="ARBA00022898"/>
    </source>
</evidence>
<dbReference type="PROSITE" id="PS00168">
    <property type="entry name" value="TRP_SYNTHASE_BETA"/>
    <property type="match status" value="1"/>
</dbReference>
<evidence type="ECO:0000256" key="2">
    <source>
        <dbReference type="ARBA" id="ARBA00002786"/>
    </source>
</evidence>
<keyword evidence="7 12" id="KW-0822">Tryptophan biosynthesis</keyword>
<dbReference type="InterPro" id="IPR023026">
    <property type="entry name" value="Trp_synth_beta/beta-like"/>
</dbReference>
<protein>
    <recommendedName>
        <fullName evidence="12">Tryptophan synthase beta chain</fullName>
        <ecNumber evidence="12">4.2.1.20</ecNumber>
    </recommendedName>
</protein>
<dbReference type="InterPro" id="IPR006654">
    <property type="entry name" value="Trp_synth_beta"/>
</dbReference>
<keyword evidence="8 12" id="KW-0663">Pyridoxal phosphate</keyword>
<evidence type="ECO:0000256" key="11">
    <source>
        <dbReference type="ARBA" id="ARBA00049047"/>
    </source>
</evidence>
<gene>
    <name evidence="12" type="primary">trpB</name>
    <name evidence="14" type="ORF">CTER_2371</name>
</gene>
<dbReference type="Gene3D" id="3.40.50.1100">
    <property type="match status" value="2"/>
</dbReference>
<evidence type="ECO:0000256" key="3">
    <source>
        <dbReference type="ARBA" id="ARBA00004733"/>
    </source>
</evidence>
<dbReference type="EMBL" id="AORV01000034">
    <property type="protein sequence ID" value="EMS71733.1"/>
    <property type="molecule type" value="Genomic_DNA"/>
</dbReference>
<comment type="pathway">
    <text evidence="3 12">Amino-acid biosynthesis; L-tryptophan biosynthesis; L-tryptophan from chorismate: step 5/5.</text>
</comment>
<dbReference type="CDD" id="cd06446">
    <property type="entry name" value="Trp-synth_B"/>
    <property type="match status" value="1"/>
</dbReference>
<feature type="modified residue" description="N6-(pyridoxal phosphate)lysine" evidence="12">
    <location>
        <position position="85"/>
    </location>
</feature>
<dbReference type="Pfam" id="PF00291">
    <property type="entry name" value="PALP"/>
    <property type="match status" value="1"/>
</dbReference>
<evidence type="ECO:0000256" key="4">
    <source>
        <dbReference type="ARBA" id="ARBA00009982"/>
    </source>
</evidence>
<keyword evidence="6 12" id="KW-0028">Amino-acid biosynthesis</keyword>
<dbReference type="InterPro" id="IPR001926">
    <property type="entry name" value="TrpB-like_PALP"/>
</dbReference>
<organism evidence="14 15">
    <name type="scientific">Ruminiclostridium cellobioparum subsp. termitidis CT1112</name>
    <dbReference type="NCBI Taxonomy" id="1195236"/>
    <lineage>
        <taxon>Bacteria</taxon>
        <taxon>Bacillati</taxon>
        <taxon>Bacillota</taxon>
        <taxon>Clostridia</taxon>
        <taxon>Eubacteriales</taxon>
        <taxon>Oscillospiraceae</taxon>
        <taxon>Ruminiclostridium</taxon>
    </lineage>
</organism>
<dbReference type="Proteomes" id="UP000014155">
    <property type="component" value="Unassembled WGS sequence"/>
</dbReference>
<evidence type="ECO:0000256" key="12">
    <source>
        <dbReference type="HAMAP-Rule" id="MF_00133"/>
    </source>
</evidence>
<dbReference type="UniPathway" id="UPA00035">
    <property type="reaction ID" value="UER00044"/>
</dbReference>
<name>S0FT99_RUMCE</name>
<evidence type="ECO:0000256" key="6">
    <source>
        <dbReference type="ARBA" id="ARBA00022605"/>
    </source>
</evidence>
<evidence type="ECO:0000313" key="15">
    <source>
        <dbReference type="Proteomes" id="UP000014155"/>
    </source>
</evidence>
<feature type="domain" description="Tryptophan synthase beta chain-like PALP" evidence="13">
    <location>
        <begin position="51"/>
        <end position="375"/>
    </location>
</feature>
<evidence type="ECO:0000256" key="9">
    <source>
        <dbReference type="ARBA" id="ARBA00023141"/>
    </source>
</evidence>
<dbReference type="FunFam" id="3.40.50.1100:FF:000001">
    <property type="entry name" value="Tryptophan synthase beta chain"/>
    <property type="match status" value="1"/>
</dbReference>
<comment type="function">
    <text evidence="2 12">The beta subunit is responsible for the synthesis of L-tryptophan from indole and L-serine.</text>
</comment>
<dbReference type="InterPro" id="IPR006653">
    <property type="entry name" value="Trp_synth_b_CS"/>
</dbReference>
<evidence type="ECO:0000256" key="1">
    <source>
        <dbReference type="ARBA" id="ARBA00001933"/>
    </source>
</evidence>
<keyword evidence="15" id="KW-1185">Reference proteome</keyword>
<evidence type="ECO:0000259" key="13">
    <source>
        <dbReference type="Pfam" id="PF00291"/>
    </source>
</evidence>
<comment type="subunit">
    <text evidence="5 12">Tetramer of two alpha and two beta chains.</text>
</comment>
<evidence type="ECO:0000256" key="10">
    <source>
        <dbReference type="ARBA" id="ARBA00023239"/>
    </source>
</evidence>
<dbReference type="RefSeq" id="WP_004625900.1">
    <property type="nucleotide sequence ID" value="NZ_AORV01000034.1"/>
</dbReference>
<comment type="catalytic activity">
    <reaction evidence="11 12">
        <text>(1S,2R)-1-C-(indol-3-yl)glycerol 3-phosphate + L-serine = D-glyceraldehyde 3-phosphate + L-tryptophan + H2O</text>
        <dbReference type="Rhea" id="RHEA:10532"/>
        <dbReference type="ChEBI" id="CHEBI:15377"/>
        <dbReference type="ChEBI" id="CHEBI:33384"/>
        <dbReference type="ChEBI" id="CHEBI:57912"/>
        <dbReference type="ChEBI" id="CHEBI:58866"/>
        <dbReference type="ChEBI" id="CHEBI:59776"/>
        <dbReference type="EC" id="4.2.1.20"/>
    </reaction>
</comment>
<dbReference type="SUPFAM" id="SSF53686">
    <property type="entry name" value="Tryptophan synthase beta subunit-like PLP-dependent enzymes"/>
    <property type="match status" value="1"/>
</dbReference>
<comment type="cofactor">
    <cofactor evidence="1 12">
        <name>pyridoxal 5'-phosphate</name>
        <dbReference type="ChEBI" id="CHEBI:597326"/>
    </cofactor>
</comment>
<dbReference type="AlphaFoldDB" id="S0FT99"/>
<comment type="caution">
    <text evidence="14">The sequence shown here is derived from an EMBL/GenBank/DDBJ whole genome shotgun (WGS) entry which is preliminary data.</text>
</comment>
<dbReference type="PANTHER" id="PTHR48077:SF3">
    <property type="entry name" value="TRYPTOPHAN SYNTHASE"/>
    <property type="match status" value="1"/>
</dbReference>
<dbReference type="PIRSF" id="PIRSF001413">
    <property type="entry name" value="Trp_syn_beta"/>
    <property type="match status" value="1"/>
</dbReference>
<keyword evidence="10 12" id="KW-0456">Lyase</keyword>
<dbReference type="GO" id="GO:0004834">
    <property type="term" value="F:tryptophan synthase activity"/>
    <property type="evidence" value="ECO:0007669"/>
    <property type="project" value="UniProtKB-UniRule"/>
</dbReference>
<dbReference type="InterPro" id="IPR036052">
    <property type="entry name" value="TrpB-like_PALP_sf"/>
</dbReference>
<proteinExistence type="inferred from homology"/>
<dbReference type="FunFam" id="3.40.50.1100:FF:000004">
    <property type="entry name" value="Tryptophan synthase beta chain"/>
    <property type="match status" value="1"/>
</dbReference>
<evidence type="ECO:0000313" key="14">
    <source>
        <dbReference type="EMBL" id="EMS71733.1"/>
    </source>
</evidence>
<dbReference type="PATRIC" id="fig|1195236.3.peg.2680"/>
<evidence type="ECO:0000256" key="7">
    <source>
        <dbReference type="ARBA" id="ARBA00022822"/>
    </source>
</evidence>
<dbReference type="HAMAP" id="MF_00133">
    <property type="entry name" value="Trp_synth_beta"/>
    <property type="match status" value="1"/>
</dbReference>
<evidence type="ECO:0000256" key="5">
    <source>
        <dbReference type="ARBA" id="ARBA00011270"/>
    </source>
</evidence>
<dbReference type="PANTHER" id="PTHR48077">
    <property type="entry name" value="TRYPTOPHAN SYNTHASE-RELATED"/>
    <property type="match status" value="1"/>
</dbReference>
<dbReference type="EC" id="4.2.1.20" evidence="12"/>
<comment type="similarity">
    <text evidence="4 12">Belongs to the TrpB family.</text>
</comment>
<sequence length="394" mass="43193">MLKGRYGKHGGQYVPEILMNSLIELEESYNFYKNDYNFNQELKTLLKEYAGRPSLLYYARKMTRDLGGAKIYLKREDLNHTGSHKINNVLGQVLLAKKMGKKRVIAETGAGQHGVATATAAALMGLECEIFMGLEDTKRQVLNVFRMELLGAKVHPVTSGTQTLKDAVNETLREWASRVDDTYCVMGSVMGAHPFPKIVRDFQSVIGKEVKEQLMEKEGRLPDAAIACVGGGSNAMGLFYDFINDNSVQLIGCEAAGKGIDTDLHAATIAKGQLGIFHGMKSYFCQDEHGQIAPVYSISAGLDYPGIGPEHAYLHDINRAKYVPVTDVEAVNAFEYLSKTEGIIPAIESAHAVAYAMKLAPEMANDRIIVVCLSGRGDKDVAAIARYMGVDINE</sequence>
<dbReference type="eggNOG" id="COG0133">
    <property type="taxonomic scope" value="Bacteria"/>
</dbReference>
<reference evidence="14 15" key="1">
    <citation type="journal article" date="2013" name="Genome Announc.">
        <title>Draft Genome Sequence of the Cellulolytic, Mesophilic, Anaerobic Bacterium Clostridium termitidis Strain CT1112 (DSM 5398).</title>
        <authorList>
            <person name="Lal S."/>
            <person name="Ramachandran U."/>
            <person name="Zhang X."/>
            <person name="Munir R."/>
            <person name="Sparling R."/>
            <person name="Levin D.B."/>
        </authorList>
    </citation>
    <scope>NUCLEOTIDE SEQUENCE [LARGE SCALE GENOMIC DNA]</scope>
    <source>
        <strain evidence="14 15">CT1112</strain>
    </source>
</reference>
<dbReference type="NCBIfam" id="TIGR00263">
    <property type="entry name" value="trpB"/>
    <property type="match status" value="1"/>
</dbReference>